<dbReference type="Proteomes" id="UP000830768">
    <property type="component" value="Chromosome 11"/>
</dbReference>
<evidence type="ECO:0000313" key="1">
    <source>
        <dbReference type="EMBL" id="UPL02135.1"/>
    </source>
</evidence>
<reference evidence="1" key="1">
    <citation type="submission" date="2021-11" db="EMBL/GenBank/DDBJ databases">
        <title>Fusarium solani-melongenae Genome sequencing and assembly.</title>
        <authorList>
            <person name="Xie S."/>
            <person name="Huang L."/>
            <person name="Zhang X."/>
        </authorList>
    </citation>
    <scope>NUCLEOTIDE SEQUENCE</scope>
    <source>
        <strain evidence="1">CRI 24-3</strain>
    </source>
</reference>
<keyword evidence="2" id="KW-1185">Reference proteome</keyword>
<gene>
    <name evidence="1" type="ORF">LCI18_013069</name>
</gene>
<dbReference type="EMBL" id="CP090039">
    <property type="protein sequence ID" value="UPL02135.1"/>
    <property type="molecule type" value="Genomic_DNA"/>
</dbReference>
<accession>A0ACD3ZLG0</accession>
<proteinExistence type="predicted"/>
<evidence type="ECO:0000313" key="2">
    <source>
        <dbReference type="Proteomes" id="UP000830768"/>
    </source>
</evidence>
<organism evidence="1 2">
    <name type="scientific">Fusarium solani subsp. cucurbitae</name>
    <name type="common">Neocosmosporum cucurbitae</name>
    <dbReference type="NCBI Taxonomy" id="2747967"/>
    <lineage>
        <taxon>Eukaryota</taxon>
        <taxon>Fungi</taxon>
        <taxon>Dikarya</taxon>
        <taxon>Ascomycota</taxon>
        <taxon>Pezizomycotina</taxon>
        <taxon>Sordariomycetes</taxon>
        <taxon>Hypocreomycetidae</taxon>
        <taxon>Hypocreales</taxon>
        <taxon>Nectriaceae</taxon>
        <taxon>Fusarium</taxon>
        <taxon>Fusarium solani species complex</taxon>
    </lineage>
</organism>
<protein>
    <submittedName>
        <fullName evidence="1">Uncharacterized protein</fullName>
    </submittedName>
</protein>
<name>A0ACD3ZLG0_FUSSC</name>
<sequence>MASQDSYLNFKPFGLDGPRFPLADALVDPAKTESRRPHVRPFLADSTDLSEVSAKKKAGCQVPVWPWEDICVAGVVSEASLVYARYLEEIGAAHAEGSVEEHMGIHGAAVTAEKGMASSQMEEPSAESSPALPIQFSWSEEVEAAVLGMVQGGNVVEDLSTWVTGGGLGEGVSRANMAELVWLRHCDPGMRETVVNWAATCQLYRSVKGLEESGITVVNGGSGVTIPNEGKFDELRKASLALALERERTEEESVKPKGPEVKCGGCGSKTHLLSKYLKAAPTGLMKGCTKCNTINHNIDGCIKMRDLNIRFRFLVMKRGGSGKSGEHAGDLPTENESMWEDVIDWSM</sequence>